<keyword evidence="9" id="KW-1185">Reference proteome</keyword>
<feature type="region of interest" description="Disordered" evidence="6">
    <location>
        <begin position="35"/>
        <end position="72"/>
    </location>
</feature>
<feature type="region of interest" description="Disordered" evidence="6">
    <location>
        <begin position="585"/>
        <end position="652"/>
    </location>
</feature>
<keyword evidence="3 7" id="KW-0812">Transmembrane</keyword>
<evidence type="ECO:0000256" key="3">
    <source>
        <dbReference type="ARBA" id="ARBA00022692"/>
    </source>
</evidence>
<feature type="region of interest" description="Disordered" evidence="6">
    <location>
        <begin position="262"/>
        <end position="313"/>
    </location>
</feature>
<feature type="compositionally biased region" description="Low complexity" evidence="6">
    <location>
        <begin position="275"/>
        <end position="288"/>
    </location>
</feature>
<reference evidence="8 9" key="1">
    <citation type="journal article" date="2023" name="G3 (Bethesda)">
        <title>A chromosome-level genome assembly of Zasmidium syzygii isolated from banana leaves.</title>
        <authorList>
            <person name="van Westerhoven A.C."/>
            <person name="Mehrabi R."/>
            <person name="Talebi R."/>
            <person name="Steentjes M.B.F."/>
            <person name="Corcolon B."/>
            <person name="Chong P.A."/>
            <person name="Kema G.H.J."/>
            <person name="Seidl M.F."/>
        </authorList>
    </citation>
    <scope>NUCLEOTIDE SEQUENCE [LARGE SCALE GENOMIC DNA]</scope>
    <source>
        <strain evidence="8 9">P124</strain>
    </source>
</reference>
<evidence type="ECO:0000256" key="4">
    <source>
        <dbReference type="ARBA" id="ARBA00022989"/>
    </source>
</evidence>
<organism evidence="8 9">
    <name type="scientific">Zasmidium cellare</name>
    <name type="common">Wine cellar mold</name>
    <name type="synonym">Racodium cellare</name>
    <dbReference type="NCBI Taxonomy" id="395010"/>
    <lineage>
        <taxon>Eukaryota</taxon>
        <taxon>Fungi</taxon>
        <taxon>Dikarya</taxon>
        <taxon>Ascomycota</taxon>
        <taxon>Pezizomycotina</taxon>
        <taxon>Dothideomycetes</taxon>
        <taxon>Dothideomycetidae</taxon>
        <taxon>Mycosphaerellales</taxon>
        <taxon>Mycosphaerellaceae</taxon>
        <taxon>Zasmidium</taxon>
    </lineage>
</organism>
<proteinExistence type="inferred from homology"/>
<evidence type="ECO:0000313" key="9">
    <source>
        <dbReference type="Proteomes" id="UP001305779"/>
    </source>
</evidence>
<feature type="region of interest" description="Disordered" evidence="6">
    <location>
        <begin position="157"/>
        <end position="177"/>
    </location>
</feature>
<feature type="transmembrane region" description="Helical" evidence="7">
    <location>
        <begin position="551"/>
        <end position="574"/>
    </location>
</feature>
<keyword evidence="5 7" id="KW-0472">Membrane</keyword>
<dbReference type="Pfam" id="PF01679">
    <property type="entry name" value="Pmp3"/>
    <property type="match status" value="1"/>
</dbReference>
<keyword evidence="4 7" id="KW-1133">Transmembrane helix</keyword>
<evidence type="ECO:0000256" key="5">
    <source>
        <dbReference type="ARBA" id="ARBA00023136"/>
    </source>
</evidence>
<comment type="caution">
    <text evidence="8">The sequence shown here is derived from an EMBL/GenBank/DDBJ whole genome shotgun (WGS) entry which is preliminary data.</text>
</comment>
<comment type="similarity">
    <text evidence="2">Belongs to the UPF0057 (PMP3) family.</text>
</comment>
<sequence>MAFFLTTIKHGFQSMFGRHAELDHRTGSDVWNRAQAQHTEPGRDTQPQASHEHEKLPLPEEQQQETAQKLTQRASVDSLPLYVCHDGSDDVAIADDSKMVAVQTSEGRKPAIVMNEALAGAIANSLNTGLRAIYRKRFATAEDNILAKFEERALEEEQALTTGLDPSDEESKAQERATIKQQRLRELDEKLHQTNSLRADIKAQVDEAYRIALVHSFKVSALLQDLFDEVGFTDPEDVEEVGPAKSFVEEWRVPESDVFDHSIKDHASGHDSKAPRQQSSLRRSLHPSSSRRDKSRSPHARSPSPPPHQAPWLVERSPVEWKLIDCGRDLKMAKHEFERQRAHAMRSPDGTTSEADRQGLFALMLSTRSLVQAEARFREARHKCKEAGVHVLYSEQTSSFANSTDCEERFREAILPFCGPDNFPKVEKWLDDVEALRDSTTPNSRRQRAPSTQPETDEWETGPALSPWDSQSDVAEGREKVRIQRNQAVQEGLRKDAIEHQAQVMARRKRKRDTDEGDEEGSSSGGCILGVIAIFLPPLAVFIRRGCGADLLINIGLLFLAWIPGILHAWYIILETPNFRQRQKIKRERAQSYSSGRGARSPARRSQEVGYERRRSTSRNPYGASTRPYRDEYYDGGRQPTAYYPPPPRYKY</sequence>
<feature type="region of interest" description="Disordered" evidence="6">
    <location>
        <begin position="503"/>
        <end position="523"/>
    </location>
</feature>
<feature type="compositionally biased region" description="Pro residues" evidence="6">
    <location>
        <begin position="643"/>
        <end position="652"/>
    </location>
</feature>
<name>A0ABR0ETZ1_ZASCE</name>
<dbReference type="InterPro" id="IPR000612">
    <property type="entry name" value="PMP3"/>
</dbReference>
<evidence type="ECO:0000256" key="6">
    <source>
        <dbReference type="SAM" id="MobiDB-lite"/>
    </source>
</evidence>
<evidence type="ECO:0000313" key="8">
    <source>
        <dbReference type="EMBL" id="KAK4505104.1"/>
    </source>
</evidence>
<feature type="compositionally biased region" description="Basic and acidic residues" evidence="6">
    <location>
        <begin position="605"/>
        <end position="615"/>
    </location>
</feature>
<feature type="compositionally biased region" description="Polar residues" evidence="6">
    <location>
        <begin position="438"/>
        <end position="454"/>
    </location>
</feature>
<dbReference type="PANTHER" id="PTHR21659:SF42">
    <property type="entry name" value="UPF0057 MEMBRANE PROTEIN ZK632.10-RELATED"/>
    <property type="match status" value="1"/>
</dbReference>
<dbReference type="Proteomes" id="UP001305779">
    <property type="component" value="Unassembled WGS sequence"/>
</dbReference>
<accession>A0ABR0ETZ1</accession>
<dbReference type="PANTHER" id="PTHR21659">
    <property type="entry name" value="HYDROPHOBIC PROTEIN RCI2 LOW TEMPERATURE AND SALT RESPONSIVE PROTEIN LTI6 -RELATED"/>
    <property type="match status" value="1"/>
</dbReference>
<gene>
    <name evidence="8" type="ORF">PRZ48_003067</name>
</gene>
<evidence type="ECO:0000256" key="7">
    <source>
        <dbReference type="SAM" id="Phobius"/>
    </source>
</evidence>
<evidence type="ECO:0000256" key="1">
    <source>
        <dbReference type="ARBA" id="ARBA00004370"/>
    </source>
</evidence>
<comment type="subcellular location">
    <subcellularLocation>
        <location evidence="1">Membrane</location>
    </subcellularLocation>
</comment>
<dbReference type="PROSITE" id="PS01309">
    <property type="entry name" value="UPF0057"/>
    <property type="match status" value="1"/>
</dbReference>
<dbReference type="EMBL" id="JAXOVC010000002">
    <property type="protein sequence ID" value="KAK4505104.1"/>
    <property type="molecule type" value="Genomic_DNA"/>
</dbReference>
<feature type="region of interest" description="Disordered" evidence="6">
    <location>
        <begin position="437"/>
        <end position="477"/>
    </location>
</feature>
<evidence type="ECO:0000256" key="2">
    <source>
        <dbReference type="ARBA" id="ARBA00009530"/>
    </source>
</evidence>
<feature type="compositionally biased region" description="Basic and acidic residues" evidence="6">
    <location>
        <begin position="262"/>
        <end position="274"/>
    </location>
</feature>
<protein>
    <submittedName>
        <fullName evidence="8">Uncharacterized protein</fullName>
    </submittedName>
</protein>